<organism evidence="7 8">
    <name type="scientific">Gracilimonas halophila</name>
    <dbReference type="NCBI Taxonomy" id="1834464"/>
    <lineage>
        <taxon>Bacteria</taxon>
        <taxon>Pseudomonadati</taxon>
        <taxon>Balneolota</taxon>
        <taxon>Balneolia</taxon>
        <taxon>Balneolales</taxon>
        <taxon>Balneolaceae</taxon>
        <taxon>Gracilimonas</taxon>
    </lineage>
</organism>
<dbReference type="Pfam" id="PF07687">
    <property type="entry name" value="M20_dimer"/>
    <property type="match status" value="1"/>
</dbReference>
<dbReference type="Proteomes" id="UP001597460">
    <property type="component" value="Unassembled WGS sequence"/>
</dbReference>
<dbReference type="Pfam" id="PF01546">
    <property type="entry name" value="Peptidase_M20"/>
    <property type="match status" value="1"/>
</dbReference>
<evidence type="ECO:0000313" key="8">
    <source>
        <dbReference type="Proteomes" id="UP001597460"/>
    </source>
</evidence>
<dbReference type="InterPro" id="IPR036264">
    <property type="entry name" value="Bact_exopeptidase_dim_dom"/>
</dbReference>
<keyword evidence="8" id="KW-1185">Reference proteome</keyword>
<evidence type="ECO:0000259" key="6">
    <source>
        <dbReference type="Pfam" id="PF07687"/>
    </source>
</evidence>
<keyword evidence="5" id="KW-0732">Signal</keyword>
<dbReference type="InterPro" id="IPR050072">
    <property type="entry name" value="Peptidase_M20A"/>
</dbReference>
<evidence type="ECO:0000313" key="7">
    <source>
        <dbReference type="EMBL" id="MFD2531237.1"/>
    </source>
</evidence>
<feature type="signal peptide" evidence="5">
    <location>
        <begin position="1"/>
        <end position="19"/>
    </location>
</feature>
<comment type="cofactor">
    <cofactor evidence="1">
        <name>Zn(2+)</name>
        <dbReference type="ChEBI" id="CHEBI:29105"/>
    </cofactor>
</comment>
<dbReference type="InterPro" id="IPR001261">
    <property type="entry name" value="ArgE/DapE_CS"/>
</dbReference>
<evidence type="ECO:0000256" key="1">
    <source>
        <dbReference type="ARBA" id="ARBA00001947"/>
    </source>
</evidence>
<evidence type="ECO:0000256" key="2">
    <source>
        <dbReference type="ARBA" id="ARBA00022723"/>
    </source>
</evidence>
<feature type="domain" description="Peptidase M20 dimerisation" evidence="6">
    <location>
        <begin position="210"/>
        <end position="327"/>
    </location>
</feature>
<dbReference type="EMBL" id="JBHULI010000002">
    <property type="protein sequence ID" value="MFD2531237.1"/>
    <property type="molecule type" value="Genomic_DNA"/>
</dbReference>
<dbReference type="PANTHER" id="PTHR43808">
    <property type="entry name" value="ACETYLORNITHINE DEACETYLASE"/>
    <property type="match status" value="1"/>
</dbReference>
<dbReference type="Gene3D" id="3.40.630.10">
    <property type="entry name" value="Zn peptidases"/>
    <property type="match status" value="1"/>
</dbReference>
<dbReference type="RefSeq" id="WP_390297902.1">
    <property type="nucleotide sequence ID" value="NZ_JBHULI010000002.1"/>
</dbReference>
<gene>
    <name evidence="7" type="ORF">ACFSVN_02120</name>
</gene>
<proteinExistence type="predicted"/>
<feature type="chain" id="PRO_5046637120" evidence="5">
    <location>
        <begin position="20"/>
        <end position="429"/>
    </location>
</feature>
<dbReference type="SUPFAM" id="SSF55031">
    <property type="entry name" value="Bacterial exopeptidase dimerisation domain"/>
    <property type="match status" value="1"/>
</dbReference>
<reference evidence="8" key="1">
    <citation type="journal article" date="2019" name="Int. J. Syst. Evol. Microbiol.">
        <title>The Global Catalogue of Microorganisms (GCM) 10K type strain sequencing project: providing services to taxonomists for standard genome sequencing and annotation.</title>
        <authorList>
            <consortium name="The Broad Institute Genomics Platform"/>
            <consortium name="The Broad Institute Genome Sequencing Center for Infectious Disease"/>
            <person name="Wu L."/>
            <person name="Ma J."/>
        </authorList>
    </citation>
    <scope>NUCLEOTIDE SEQUENCE [LARGE SCALE GENOMIC DNA]</scope>
    <source>
        <strain evidence="8">KCTC 52042</strain>
    </source>
</reference>
<protein>
    <submittedName>
        <fullName evidence="7">M20/M25/M40 family metallo-hydrolase</fullName>
    </submittedName>
</protein>
<evidence type="ECO:0000256" key="4">
    <source>
        <dbReference type="ARBA" id="ARBA00022833"/>
    </source>
</evidence>
<dbReference type="SUPFAM" id="SSF53187">
    <property type="entry name" value="Zn-dependent exopeptidases"/>
    <property type="match status" value="1"/>
</dbReference>
<dbReference type="InterPro" id="IPR002933">
    <property type="entry name" value="Peptidase_M20"/>
</dbReference>
<dbReference type="PANTHER" id="PTHR43808:SF32">
    <property type="entry name" value="ARGE_DAPE-RELATED DEACYLASE"/>
    <property type="match status" value="1"/>
</dbReference>
<comment type="caution">
    <text evidence="7">The sequence shown here is derived from an EMBL/GenBank/DDBJ whole genome shotgun (WGS) entry which is preliminary data.</text>
</comment>
<dbReference type="Gene3D" id="3.30.70.360">
    <property type="match status" value="1"/>
</dbReference>
<sequence length="429" mass="47107">MKKFLTTALFLLFSINLVAQQLTETEQKILDRIDANHAEALKFLETNVNINSGTLNLDGVRNVGDNYIEAYDELGFETRWIPQDEVSRAGHFFAEQKGNSGKKLLLIGHLDTVFEPDSPFQKFEMLNDSVATGPGVNDMKAGNVMIFYALKALKEAGAIPDAQIIVAYTGDEEKAGSPTSISRKDLVDAAKRSDVALGFETASGFSYATVARRASFSWKLEVEGRQAHSSGIFSDYTGAGSVYEASRILHRFYEELREENLTYNVGVILGGNEVDYDEEQIRGTVSGKTNIVPKKTIAHGGIRFLTTEQGDRAFAKMREIVSDHLPRTSAELTIYEGYPPMEPTDGNMELLSVLDELSKDLGLGEVEAYDPGRRGAADISFVANYVDGLDGLGAMGSGAHGPNETINLKTYKDLTKRAALLIYRLTRSE</sequence>
<keyword evidence="4" id="KW-0862">Zinc</keyword>
<name>A0ABW5JIU6_9BACT</name>
<evidence type="ECO:0000256" key="5">
    <source>
        <dbReference type="SAM" id="SignalP"/>
    </source>
</evidence>
<dbReference type="PROSITE" id="PS00758">
    <property type="entry name" value="ARGE_DAPE_CPG2_1"/>
    <property type="match status" value="1"/>
</dbReference>
<keyword evidence="3" id="KW-0378">Hydrolase</keyword>
<keyword evidence="2" id="KW-0479">Metal-binding</keyword>
<evidence type="ECO:0000256" key="3">
    <source>
        <dbReference type="ARBA" id="ARBA00022801"/>
    </source>
</evidence>
<accession>A0ABW5JIU6</accession>
<dbReference type="InterPro" id="IPR011650">
    <property type="entry name" value="Peptidase_M20_dimer"/>
</dbReference>